<dbReference type="Pfam" id="PF00593">
    <property type="entry name" value="TonB_dep_Rec_b-barrel"/>
    <property type="match status" value="1"/>
</dbReference>
<keyword evidence="13 14" id="KW-0998">Cell outer membrane</keyword>
<reference evidence="20 21" key="1">
    <citation type="submission" date="2023-08" db="EMBL/GenBank/DDBJ databases">
        <title>Pseudoalteromonas haloplanktis LL1 genome.</title>
        <authorList>
            <person name="Wu S."/>
        </authorList>
    </citation>
    <scope>NUCLEOTIDE SEQUENCE [LARGE SCALE GENOMIC DNA]</scope>
    <source>
        <strain evidence="20 21">LL1</strain>
    </source>
</reference>
<evidence type="ECO:0000256" key="16">
    <source>
        <dbReference type="RuleBase" id="RU003357"/>
    </source>
</evidence>
<dbReference type="PROSITE" id="PS52016">
    <property type="entry name" value="TONB_DEPENDENT_REC_3"/>
    <property type="match status" value="1"/>
</dbReference>
<dbReference type="InterPro" id="IPR039426">
    <property type="entry name" value="TonB-dep_rcpt-like"/>
</dbReference>
<evidence type="ECO:0000256" key="3">
    <source>
        <dbReference type="ARBA" id="ARBA00022448"/>
    </source>
</evidence>
<dbReference type="Proteomes" id="UP001226574">
    <property type="component" value="Unassembled WGS sequence"/>
</dbReference>
<feature type="signal peptide" evidence="17">
    <location>
        <begin position="1"/>
        <end position="21"/>
    </location>
</feature>
<dbReference type="InterPro" id="IPR010105">
    <property type="entry name" value="TonB_sidphr_rcpt"/>
</dbReference>
<evidence type="ECO:0000256" key="5">
    <source>
        <dbReference type="ARBA" id="ARBA00022496"/>
    </source>
</evidence>
<dbReference type="InterPro" id="IPR000531">
    <property type="entry name" value="Beta-barrel_TonB"/>
</dbReference>
<evidence type="ECO:0000256" key="8">
    <source>
        <dbReference type="ARBA" id="ARBA00023004"/>
    </source>
</evidence>
<evidence type="ECO:0000256" key="4">
    <source>
        <dbReference type="ARBA" id="ARBA00022452"/>
    </source>
</evidence>
<feature type="chain" id="PRO_5047021816" evidence="17">
    <location>
        <begin position="22"/>
        <end position="718"/>
    </location>
</feature>
<evidence type="ECO:0000313" key="20">
    <source>
        <dbReference type="EMBL" id="MDQ9091652.1"/>
    </source>
</evidence>
<keyword evidence="12 20" id="KW-0675">Receptor</keyword>
<dbReference type="InterPro" id="IPR037066">
    <property type="entry name" value="Plug_dom_sf"/>
</dbReference>
<proteinExistence type="inferred from homology"/>
<protein>
    <submittedName>
        <fullName evidence="20">TonB-dependent siderophore receptor</fullName>
    </submittedName>
</protein>
<keyword evidence="6 14" id="KW-0812">Transmembrane</keyword>
<evidence type="ECO:0000259" key="19">
    <source>
        <dbReference type="Pfam" id="PF07715"/>
    </source>
</evidence>
<keyword evidence="11 14" id="KW-0472">Membrane</keyword>
<evidence type="ECO:0000256" key="6">
    <source>
        <dbReference type="ARBA" id="ARBA00022692"/>
    </source>
</evidence>
<comment type="similarity">
    <text evidence="2 14 16">Belongs to the TonB-dependent receptor family.</text>
</comment>
<gene>
    <name evidence="20" type="ORF">RC083_08625</name>
</gene>
<evidence type="ECO:0000256" key="13">
    <source>
        <dbReference type="ARBA" id="ARBA00023237"/>
    </source>
</evidence>
<dbReference type="InterPro" id="IPR010917">
    <property type="entry name" value="TonB_rcpt_CS"/>
</dbReference>
<dbReference type="SUPFAM" id="SSF56935">
    <property type="entry name" value="Porins"/>
    <property type="match status" value="1"/>
</dbReference>
<feature type="short sequence motif" description="TonB C-terminal box" evidence="15">
    <location>
        <begin position="701"/>
        <end position="718"/>
    </location>
</feature>
<keyword evidence="8" id="KW-0408">Iron</keyword>
<dbReference type="RefSeq" id="WP_309038839.1">
    <property type="nucleotide sequence ID" value="NZ_JAVIFY010000005.1"/>
</dbReference>
<dbReference type="EMBL" id="JAVIFY010000005">
    <property type="protein sequence ID" value="MDQ9091652.1"/>
    <property type="molecule type" value="Genomic_DNA"/>
</dbReference>
<keyword evidence="10 16" id="KW-0798">TonB box</keyword>
<feature type="domain" description="TonB-dependent receptor-like beta-barrel" evidence="18">
    <location>
        <begin position="269"/>
        <end position="686"/>
    </location>
</feature>
<dbReference type="Gene3D" id="2.170.130.10">
    <property type="entry name" value="TonB-dependent receptor, plug domain"/>
    <property type="match status" value="1"/>
</dbReference>
<organism evidence="20 21">
    <name type="scientific">Pseudoalteromonas haloplanktis</name>
    <name type="common">Alteromonas haloplanktis</name>
    <dbReference type="NCBI Taxonomy" id="228"/>
    <lineage>
        <taxon>Bacteria</taxon>
        <taxon>Pseudomonadati</taxon>
        <taxon>Pseudomonadota</taxon>
        <taxon>Gammaproteobacteria</taxon>
        <taxon>Alteromonadales</taxon>
        <taxon>Pseudoalteromonadaceae</taxon>
        <taxon>Pseudoalteromonas</taxon>
    </lineage>
</organism>
<evidence type="ECO:0000256" key="2">
    <source>
        <dbReference type="ARBA" id="ARBA00009810"/>
    </source>
</evidence>
<dbReference type="NCBIfam" id="TIGR01783">
    <property type="entry name" value="TonB-siderophor"/>
    <property type="match status" value="1"/>
</dbReference>
<evidence type="ECO:0000256" key="17">
    <source>
        <dbReference type="SAM" id="SignalP"/>
    </source>
</evidence>
<keyword evidence="9" id="KW-0406">Ion transport</keyword>
<evidence type="ECO:0000256" key="15">
    <source>
        <dbReference type="PROSITE-ProRule" id="PRU10144"/>
    </source>
</evidence>
<sequence length="718" mass="79799">MNSSLMMLATGAIFQSSALMAAEKPYPIPDHQSASVVEKDIETISVVGRAFSMYRPTESTFGTRTDTPLEKIPQSIQVIPQALISDQAARQVTDLYSNIAGVNGFSYSGVTFRGFRQDEILYDGVKGDPFSGFAVPQLFNIEQVAVLKGPSGAVYGSGNPGGIINYMTKKPSYTSSTTLALEVGNDEFFSVAVESTGSVNDAQTQAYRVGLYKDSDKPFRENTSEDNTIVDLGYRFDFTDATNLVLQYTHIDQELGGARLRGVPVDENGNFIADISWNHNEATDYQTVLADVFQASFKHQFNDVVSTDVTARYFKNEANQNYHEPRGLSDSDADGVLDWSEREFRDQQRENTGLSFTANLIAQTQLAAMQHVMLVGVDWYKHEFDAVYKTAVQASKGGPVPGISILAPEYGLTSKEDYDLESVAPRLSTTESTRVGVYAQDQVDVTELWNVTFGLRYDRFEDADLLNNIEFSDSDVTYRIGTSYNLNDTFFPYALYGTGFMPQSASDQNSDVGGPFKPEHSNIAELGLRTKLFDDSLAVNMATYRIIRNNILQASTELSDTGIDQMEALGEVDSRGFELEIVGDVTDRLVITASYAYNDTRIVEQSEKFSAQANGSDKFANAPQNTAGLWTRYELPQLYSSIAAGLDYVDEQVSLDGYKVQPFTVYNMAWKTEYQQWVWQLSVKNVFDKEYASSGFITRAGHFPGEPRRVYLSAKYTF</sequence>
<evidence type="ECO:0000256" key="1">
    <source>
        <dbReference type="ARBA" id="ARBA00004571"/>
    </source>
</evidence>
<dbReference type="Gene3D" id="2.40.170.20">
    <property type="entry name" value="TonB-dependent receptor, beta-barrel domain"/>
    <property type="match status" value="1"/>
</dbReference>
<comment type="caution">
    <text evidence="20">The sequence shown here is derived from an EMBL/GenBank/DDBJ whole genome shotgun (WGS) entry which is preliminary data.</text>
</comment>
<keyword evidence="21" id="KW-1185">Reference proteome</keyword>
<name>A0ABU1BBL4_PSEHA</name>
<feature type="domain" description="TonB-dependent receptor plug" evidence="19">
    <location>
        <begin position="69"/>
        <end position="163"/>
    </location>
</feature>
<comment type="subcellular location">
    <subcellularLocation>
        <location evidence="1 14">Cell outer membrane</location>
        <topology evidence="1 14">Multi-pass membrane protein</topology>
    </subcellularLocation>
</comment>
<dbReference type="PROSITE" id="PS01156">
    <property type="entry name" value="TONB_DEPENDENT_REC_2"/>
    <property type="match status" value="1"/>
</dbReference>
<evidence type="ECO:0000313" key="21">
    <source>
        <dbReference type="Proteomes" id="UP001226574"/>
    </source>
</evidence>
<evidence type="ECO:0000256" key="12">
    <source>
        <dbReference type="ARBA" id="ARBA00023170"/>
    </source>
</evidence>
<evidence type="ECO:0000256" key="14">
    <source>
        <dbReference type="PROSITE-ProRule" id="PRU01360"/>
    </source>
</evidence>
<dbReference type="PANTHER" id="PTHR32552:SF68">
    <property type="entry name" value="FERRICHROME OUTER MEMBRANE TRANSPORTER_PHAGE RECEPTOR"/>
    <property type="match status" value="1"/>
</dbReference>
<accession>A0ABU1BBL4</accession>
<dbReference type="CDD" id="cd01347">
    <property type="entry name" value="ligand_gated_channel"/>
    <property type="match status" value="1"/>
</dbReference>
<keyword evidence="7 17" id="KW-0732">Signal</keyword>
<evidence type="ECO:0000256" key="7">
    <source>
        <dbReference type="ARBA" id="ARBA00022729"/>
    </source>
</evidence>
<dbReference type="PANTHER" id="PTHR32552">
    <property type="entry name" value="FERRICHROME IRON RECEPTOR-RELATED"/>
    <property type="match status" value="1"/>
</dbReference>
<keyword evidence="5" id="KW-0410">Iron transport</keyword>
<evidence type="ECO:0000256" key="9">
    <source>
        <dbReference type="ARBA" id="ARBA00023065"/>
    </source>
</evidence>
<evidence type="ECO:0000259" key="18">
    <source>
        <dbReference type="Pfam" id="PF00593"/>
    </source>
</evidence>
<dbReference type="InterPro" id="IPR036942">
    <property type="entry name" value="Beta-barrel_TonB_sf"/>
</dbReference>
<keyword evidence="3 14" id="KW-0813">Transport</keyword>
<keyword evidence="4 14" id="KW-1134">Transmembrane beta strand</keyword>
<evidence type="ECO:0000256" key="10">
    <source>
        <dbReference type="ARBA" id="ARBA00023077"/>
    </source>
</evidence>
<dbReference type="InterPro" id="IPR012910">
    <property type="entry name" value="Plug_dom"/>
</dbReference>
<evidence type="ECO:0000256" key="11">
    <source>
        <dbReference type="ARBA" id="ARBA00023136"/>
    </source>
</evidence>
<dbReference type="Pfam" id="PF07715">
    <property type="entry name" value="Plug"/>
    <property type="match status" value="1"/>
</dbReference>